<dbReference type="CDD" id="cd00048">
    <property type="entry name" value="DSRM_SF"/>
    <property type="match status" value="1"/>
</dbReference>
<feature type="region of interest" description="Disordered" evidence="2">
    <location>
        <begin position="132"/>
        <end position="161"/>
    </location>
</feature>
<sequence>MININVGCTRVTLEVRDGEYVEVFLDRAYCDAAIDPDLFKRLYELKKDRDFFNERQQKFTFHFDDLPEGDKFFNFLTGKQISLPDAKSVNMFQKCCYFFNFKSLAGFVEGKQSASICLAKFKTDSGISGTGAEEEFKRRVQNTPLQTSSPRAAPKRPPITSPFAIQDNLTHGGHHAQSESYITKSHVSHREVPDPSSTADQQILNAQRGLQSMTLDERIQQWDIASHPDNPPISSVASVKVTPEGKIPASRELRRNEVDPDGNLMTRVDHESENDISMDSTISSATDYANNPINVLQETLQKDGLPCPVYETHRGKDGKFEAICRASSEETRAFDQSENEAKRKAAHQMMKLLRNSDSSEIREYEEMPSTADAVQFLQDNLVTKKRTKMGLPTGDPRSVFNLLQQQFPGFVELGGLGKNDFKFSGYDHCREFEYCGSARFRFTNLDKRIQSIFTVTSRAVSREKKRAQQTCFAKLLNAIYESLKEEKSKANIRIP</sequence>
<evidence type="ECO:0000256" key="2">
    <source>
        <dbReference type="SAM" id="MobiDB-lite"/>
    </source>
</evidence>
<dbReference type="Gene3D" id="3.30.160.20">
    <property type="match status" value="1"/>
</dbReference>
<dbReference type="GO" id="GO:0016442">
    <property type="term" value="C:RISC complex"/>
    <property type="evidence" value="ECO:0007669"/>
    <property type="project" value="TreeGrafter"/>
</dbReference>
<organism evidence="4">
    <name type="scientific">Oikopleura dioica</name>
    <name type="common">Tunicate</name>
    <dbReference type="NCBI Taxonomy" id="34765"/>
    <lineage>
        <taxon>Eukaryota</taxon>
        <taxon>Metazoa</taxon>
        <taxon>Chordata</taxon>
        <taxon>Tunicata</taxon>
        <taxon>Appendicularia</taxon>
        <taxon>Copelata</taxon>
        <taxon>Oikopleuridae</taxon>
        <taxon>Oikopleura</taxon>
    </lineage>
</organism>
<dbReference type="GO" id="GO:0030422">
    <property type="term" value="P:siRNA processing"/>
    <property type="evidence" value="ECO:0007669"/>
    <property type="project" value="TreeGrafter"/>
</dbReference>
<proteinExistence type="predicted"/>
<dbReference type="EMBL" id="FN655027">
    <property type="protein sequence ID" value="CBY37647.1"/>
    <property type="molecule type" value="Genomic_DNA"/>
</dbReference>
<dbReference type="SUPFAM" id="SSF54768">
    <property type="entry name" value="dsRNA-binding domain-like"/>
    <property type="match status" value="1"/>
</dbReference>
<evidence type="ECO:0000256" key="1">
    <source>
        <dbReference type="ARBA" id="ARBA00022884"/>
    </source>
</evidence>
<protein>
    <recommendedName>
        <fullName evidence="3">DRBM domain-containing protein</fullName>
    </recommendedName>
</protein>
<name>E4YQA2_OIKDI</name>
<dbReference type="GO" id="GO:0003725">
    <property type="term" value="F:double-stranded RNA binding"/>
    <property type="evidence" value="ECO:0007669"/>
    <property type="project" value="TreeGrafter"/>
</dbReference>
<dbReference type="InterPro" id="IPR014720">
    <property type="entry name" value="dsRBD_dom"/>
</dbReference>
<dbReference type="GO" id="GO:0070920">
    <property type="term" value="P:regulation of regulatory ncRNA processing"/>
    <property type="evidence" value="ECO:0007669"/>
    <property type="project" value="TreeGrafter"/>
</dbReference>
<dbReference type="GO" id="GO:0005634">
    <property type="term" value="C:nucleus"/>
    <property type="evidence" value="ECO:0007669"/>
    <property type="project" value="TreeGrafter"/>
</dbReference>
<dbReference type="GO" id="GO:0005737">
    <property type="term" value="C:cytoplasm"/>
    <property type="evidence" value="ECO:0007669"/>
    <property type="project" value="TreeGrafter"/>
</dbReference>
<feature type="compositionally biased region" description="Basic and acidic residues" evidence="2">
    <location>
        <begin position="249"/>
        <end position="258"/>
    </location>
</feature>
<dbReference type="GO" id="GO:0070578">
    <property type="term" value="C:RISC-loading complex"/>
    <property type="evidence" value="ECO:0007669"/>
    <property type="project" value="TreeGrafter"/>
</dbReference>
<gene>
    <name evidence="4" type="ORF">GSOID_T00031128001</name>
</gene>
<feature type="domain" description="DRBM" evidence="3">
    <location>
        <begin position="292"/>
        <end position="354"/>
    </location>
</feature>
<accession>E4YQA2</accession>
<evidence type="ECO:0000313" key="4">
    <source>
        <dbReference type="EMBL" id="CBY37647.1"/>
    </source>
</evidence>
<dbReference type="PANTHER" id="PTHR46205">
    <property type="entry name" value="LOQUACIOUS, ISOFORM B"/>
    <property type="match status" value="1"/>
</dbReference>
<dbReference type="SMART" id="SM00358">
    <property type="entry name" value="DSRM"/>
    <property type="match status" value="1"/>
</dbReference>
<dbReference type="InterPro" id="IPR051247">
    <property type="entry name" value="RLC_Component"/>
</dbReference>
<keyword evidence="1" id="KW-0694">RNA-binding</keyword>
<reference evidence="4" key="1">
    <citation type="journal article" date="2010" name="Science">
        <title>Plasticity of animal genome architecture unmasked by rapid evolution of a pelagic tunicate.</title>
        <authorList>
            <person name="Denoeud F."/>
            <person name="Henriet S."/>
            <person name="Mungpakdee S."/>
            <person name="Aury J.M."/>
            <person name="Da Silva C."/>
            <person name="Brinkmann H."/>
            <person name="Mikhaleva J."/>
            <person name="Olsen L.C."/>
            <person name="Jubin C."/>
            <person name="Canestro C."/>
            <person name="Bouquet J.M."/>
            <person name="Danks G."/>
            <person name="Poulain J."/>
            <person name="Campsteijn C."/>
            <person name="Adamski M."/>
            <person name="Cross I."/>
            <person name="Yadetie F."/>
            <person name="Muffato M."/>
            <person name="Louis A."/>
            <person name="Butcher S."/>
            <person name="Tsagkogeorga G."/>
            <person name="Konrad A."/>
            <person name="Singh S."/>
            <person name="Jensen M.F."/>
            <person name="Cong E.H."/>
            <person name="Eikeseth-Otteraa H."/>
            <person name="Noel B."/>
            <person name="Anthouard V."/>
            <person name="Porcel B.M."/>
            <person name="Kachouri-Lafond R."/>
            <person name="Nishino A."/>
            <person name="Ugolini M."/>
            <person name="Chourrout P."/>
            <person name="Nishida H."/>
            <person name="Aasland R."/>
            <person name="Huzurbazar S."/>
            <person name="Westhof E."/>
            <person name="Delsuc F."/>
            <person name="Lehrach H."/>
            <person name="Reinhardt R."/>
            <person name="Weissenbach J."/>
            <person name="Roy S.W."/>
            <person name="Artiguenave F."/>
            <person name="Postlethwait J.H."/>
            <person name="Manak J.R."/>
            <person name="Thompson E.M."/>
            <person name="Jaillon O."/>
            <person name="Du Pasquier L."/>
            <person name="Boudinot P."/>
            <person name="Liberles D.A."/>
            <person name="Volff J.N."/>
            <person name="Philippe H."/>
            <person name="Lenhard B."/>
            <person name="Roest Crollius H."/>
            <person name="Wincker P."/>
            <person name="Chourrout D."/>
        </authorList>
    </citation>
    <scope>NUCLEOTIDE SEQUENCE [LARGE SCALE GENOMIC DNA]</scope>
</reference>
<feature type="region of interest" description="Disordered" evidence="2">
    <location>
        <begin position="225"/>
        <end position="277"/>
    </location>
</feature>
<dbReference type="Proteomes" id="UP000011014">
    <property type="component" value="Unassembled WGS sequence"/>
</dbReference>
<evidence type="ECO:0000259" key="3">
    <source>
        <dbReference type="SMART" id="SM00358"/>
    </source>
</evidence>
<feature type="compositionally biased region" description="Polar residues" evidence="2">
    <location>
        <begin position="141"/>
        <end position="150"/>
    </location>
</feature>
<dbReference type="AlphaFoldDB" id="E4YQA2"/>
<dbReference type="PANTHER" id="PTHR46205:SF3">
    <property type="entry name" value="LOQUACIOUS, ISOFORM B"/>
    <property type="match status" value="1"/>
</dbReference>
<dbReference type="GO" id="GO:0035197">
    <property type="term" value="F:siRNA binding"/>
    <property type="evidence" value="ECO:0007669"/>
    <property type="project" value="TreeGrafter"/>
</dbReference>